<sequence>MTQSMTVEQDELLARANEVEEPMADPPTDVPAAPCALQAASNAAEQLVLSADNMRAYLDAGQRERERLAQSLRNAAKAYGDVDEEAAEALDNDGEGEVAPETAGTGGDDPSARLADTQTAPASGEPDFTDLKSAATKLETGDQGSTFADFANFWDSFNRTLQGSLQRFRHFQAWEGDAAEACEESLEQQRQWVIHMAKLSAALAEQATFVVKLHYWARQSHPTLADIVKLEELSKDPAYKNEAIKLYAEYQQKSEEVLMEYNDKASLEPVHPPKPPAAIKIDAPPPPAEQGLIPGVFMPPADGSAPGAGMPAAPMMPATGAGGGLPAGTAAELTSAGREAAANMPGDLAVKAASLGGGGGGGAPSMPLGPAIGNAESVRPAAAGDIAGVGQGRGPGGGMMGGGGMGMPMGAGAQGKGGAKTKGAQQDDEALYTEDREWTEAVIGNRRRQDSKEAK</sequence>
<feature type="compositionally biased region" description="Acidic residues" evidence="1">
    <location>
        <begin position="81"/>
        <end position="98"/>
    </location>
</feature>
<dbReference type="InterPro" id="IPR038332">
    <property type="entry name" value="PPE_sf"/>
</dbReference>
<name>A0A975K1X1_9MYCO</name>
<keyword evidence="5" id="KW-1185">Reference proteome</keyword>
<evidence type="ECO:0000313" key="4">
    <source>
        <dbReference type="EMBL" id="QUR69440.1"/>
    </source>
</evidence>
<evidence type="ECO:0000259" key="3">
    <source>
        <dbReference type="Pfam" id="PF21856"/>
    </source>
</evidence>
<feature type="region of interest" description="Disordered" evidence="1">
    <location>
        <begin position="79"/>
        <end position="129"/>
    </location>
</feature>
<feature type="domain" description="ESX-1 secretion-associated protein EspB PE" evidence="2">
    <location>
        <begin position="10"/>
        <end position="86"/>
    </location>
</feature>
<reference evidence="4" key="1">
    <citation type="submission" date="2019-12" db="EMBL/GenBank/DDBJ databases">
        <title>Mycobacterium spongiae sp. nov.</title>
        <authorList>
            <person name="Stinear T."/>
        </authorList>
    </citation>
    <scope>NUCLEOTIDE SEQUENCE</scope>
    <source>
        <strain evidence="4">FSD4b-SM</strain>
    </source>
</reference>
<evidence type="ECO:0000313" key="5">
    <source>
        <dbReference type="Proteomes" id="UP000682202"/>
    </source>
</evidence>
<dbReference type="Proteomes" id="UP000682202">
    <property type="component" value="Chromosome"/>
</dbReference>
<evidence type="ECO:0000256" key="1">
    <source>
        <dbReference type="SAM" id="MobiDB-lite"/>
    </source>
</evidence>
<dbReference type="Gene3D" id="1.20.1260.20">
    <property type="entry name" value="PPE superfamily"/>
    <property type="match status" value="1"/>
</dbReference>
<dbReference type="SUPFAM" id="SSF140459">
    <property type="entry name" value="PE/PPE dimer-like"/>
    <property type="match status" value="1"/>
</dbReference>
<protein>
    <submittedName>
        <fullName evidence="4">Secretion protein EspB</fullName>
    </submittedName>
</protein>
<dbReference type="AlphaFoldDB" id="A0A975K1X1"/>
<gene>
    <name evidence="4" type="ORF">F6B93_22290</name>
</gene>
<proteinExistence type="predicted"/>
<dbReference type="Pfam" id="PF21856">
    <property type="entry name" value="EspB_PPE"/>
    <property type="match status" value="1"/>
</dbReference>
<evidence type="ECO:0000259" key="2">
    <source>
        <dbReference type="Pfam" id="PF18625"/>
    </source>
</evidence>
<dbReference type="InterPro" id="IPR054056">
    <property type="entry name" value="EspB_PPE"/>
</dbReference>
<feature type="domain" description="ESX-1 secretion-associated protein EspB PPE" evidence="3">
    <location>
        <begin position="128"/>
        <end position="278"/>
    </location>
</feature>
<feature type="compositionally biased region" description="Gly residues" evidence="1">
    <location>
        <begin position="387"/>
        <end position="420"/>
    </location>
</feature>
<feature type="region of interest" description="Disordered" evidence="1">
    <location>
        <begin position="385"/>
        <end position="437"/>
    </location>
</feature>
<accession>A0A975K1X1</accession>
<organism evidence="4 5">
    <name type="scientific">Mycobacterium spongiae</name>
    <dbReference type="NCBI Taxonomy" id="886343"/>
    <lineage>
        <taxon>Bacteria</taxon>
        <taxon>Bacillati</taxon>
        <taxon>Actinomycetota</taxon>
        <taxon>Actinomycetes</taxon>
        <taxon>Mycobacteriales</taxon>
        <taxon>Mycobacteriaceae</taxon>
        <taxon>Mycobacterium</taxon>
    </lineage>
</organism>
<dbReference type="Pfam" id="PF18625">
    <property type="entry name" value="EspB_PE"/>
    <property type="match status" value="1"/>
</dbReference>
<dbReference type="RefSeq" id="WP_211697028.1">
    <property type="nucleotide sequence ID" value="NZ_CP046600.1"/>
</dbReference>
<dbReference type="EMBL" id="CP046600">
    <property type="protein sequence ID" value="QUR69440.1"/>
    <property type="molecule type" value="Genomic_DNA"/>
</dbReference>
<dbReference type="InterPro" id="IPR041275">
    <property type="entry name" value="EspB_PE"/>
</dbReference>
<dbReference type="KEGG" id="mspg:F6B93_22290"/>